<evidence type="ECO:0000256" key="1">
    <source>
        <dbReference type="SAM" id="Phobius"/>
    </source>
</evidence>
<reference evidence="3" key="1">
    <citation type="submission" date="2023-08" db="EMBL/GenBank/DDBJ databases">
        <title>Genomic characterization of the C. tuberculostearicum species complex, a ubiquitous member of the human skin microbiome.</title>
        <authorList>
            <person name="Ahmed N."/>
            <person name="Deming C."/>
            <person name="Conlan S."/>
            <person name="Segre J."/>
        </authorList>
    </citation>
    <scope>NUCLEOTIDE SEQUENCE</scope>
    <source>
        <strain evidence="3">CTNIH22</strain>
    </source>
</reference>
<keyword evidence="1" id="KW-0472">Membrane</keyword>
<sequence>MPQPTPHSARRGMLWRIIIPALLGAAGLFISAQAPAGSVQFYLATFFTAAIWLGSWLLWGNRQCFSGHAPRELTRGAAIGIALIALFILGALIVRHIPMLAGPVSDLLDNMRHGSVPITIATLVINGVGEELFFRDVARRQLADALSPTPAILAQLALYIAVTAAMGIPLLLVASVLIGGIAALEARCADSLISATTLHLVWSTGMAFLLPLVIE</sequence>
<dbReference type="InterPro" id="IPR003675">
    <property type="entry name" value="Rce1/LyrA-like_dom"/>
</dbReference>
<evidence type="ECO:0000259" key="2">
    <source>
        <dbReference type="Pfam" id="PF02517"/>
    </source>
</evidence>
<keyword evidence="3" id="KW-0378">Hydrolase</keyword>
<feature type="transmembrane region" description="Helical" evidence="1">
    <location>
        <begin position="40"/>
        <end position="61"/>
    </location>
</feature>
<keyword evidence="3" id="KW-0645">Protease</keyword>
<evidence type="ECO:0000313" key="4">
    <source>
        <dbReference type="Proteomes" id="UP001185706"/>
    </source>
</evidence>
<feature type="transmembrane region" description="Helical" evidence="1">
    <location>
        <begin position="12"/>
        <end position="34"/>
    </location>
</feature>
<proteinExistence type="predicted"/>
<evidence type="ECO:0000313" key="3">
    <source>
        <dbReference type="EMBL" id="MDV2419357.1"/>
    </source>
</evidence>
<dbReference type="GO" id="GO:0080120">
    <property type="term" value="P:CAAX-box protein maturation"/>
    <property type="evidence" value="ECO:0007669"/>
    <property type="project" value="UniProtKB-ARBA"/>
</dbReference>
<feature type="transmembrane region" description="Helical" evidence="1">
    <location>
        <begin position="73"/>
        <end position="94"/>
    </location>
</feature>
<accession>A0AAE4NLQ3</accession>
<feature type="domain" description="CAAX prenyl protease 2/Lysostaphin resistance protein A-like" evidence="2">
    <location>
        <begin position="115"/>
        <end position="203"/>
    </location>
</feature>
<dbReference type="EC" id="3.4.-.-" evidence="3"/>
<protein>
    <submittedName>
        <fullName evidence="3">CPBP family intramembrane metalloprotease</fullName>
        <ecNumber evidence="3">3.4.-.-</ecNumber>
    </submittedName>
</protein>
<dbReference type="Proteomes" id="UP001185706">
    <property type="component" value="Unassembled WGS sequence"/>
</dbReference>
<keyword evidence="1" id="KW-0812">Transmembrane</keyword>
<dbReference type="GO" id="GO:0008237">
    <property type="term" value="F:metallopeptidase activity"/>
    <property type="evidence" value="ECO:0007669"/>
    <property type="project" value="UniProtKB-KW"/>
</dbReference>
<feature type="transmembrane region" description="Helical" evidence="1">
    <location>
        <begin position="196"/>
        <end position="214"/>
    </location>
</feature>
<organism evidence="3 4">
    <name type="scientific">Corynebacterium tuberculostearicum</name>
    <dbReference type="NCBI Taxonomy" id="38304"/>
    <lineage>
        <taxon>Bacteria</taxon>
        <taxon>Bacillati</taxon>
        <taxon>Actinomycetota</taxon>
        <taxon>Actinomycetes</taxon>
        <taxon>Mycobacteriales</taxon>
        <taxon>Corynebacteriaceae</taxon>
        <taxon>Corynebacterium</taxon>
    </lineage>
</organism>
<dbReference type="Pfam" id="PF02517">
    <property type="entry name" value="Rce1-like"/>
    <property type="match status" value="1"/>
</dbReference>
<dbReference type="EMBL" id="JAVBIB010000008">
    <property type="protein sequence ID" value="MDV2419357.1"/>
    <property type="molecule type" value="Genomic_DNA"/>
</dbReference>
<keyword evidence="1" id="KW-1133">Transmembrane helix</keyword>
<dbReference type="RefSeq" id="WP_316993416.1">
    <property type="nucleotide sequence ID" value="NZ_JAVBIB010000008.1"/>
</dbReference>
<dbReference type="AlphaFoldDB" id="A0AAE4NLQ3"/>
<comment type="caution">
    <text evidence="3">The sequence shown here is derived from an EMBL/GenBank/DDBJ whole genome shotgun (WGS) entry which is preliminary data.</text>
</comment>
<feature type="transmembrane region" description="Helical" evidence="1">
    <location>
        <begin position="156"/>
        <end position="184"/>
    </location>
</feature>
<gene>
    <name evidence="3" type="ORF">RAE03_06125</name>
</gene>
<name>A0AAE4NLQ3_9CORY</name>
<dbReference type="GO" id="GO:0004175">
    <property type="term" value="F:endopeptidase activity"/>
    <property type="evidence" value="ECO:0007669"/>
    <property type="project" value="UniProtKB-ARBA"/>
</dbReference>
<keyword evidence="3" id="KW-0482">Metalloprotease</keyword>